<dbReference type="Ensembl" id="ENSAPOT00000015406.1">
    <property type="protein sequence ID" value="ENSAPOP00000001296.1"/>
    <property type="gene ID" value="ENSAPOG00000002564.1"/>
</dbReference>
<organism evidence="4 5">
    <name type="scientific">Acanthochromis polyacanthus</name>
    <name type="common">spiny chromis</name>
    <dbReference type="NCBI Taxonomy" id="80966"/>
    <lineage>
        <taxon>Eukaryota</taxon>
        <taxon>Metazoa</taxon>
        <taxon>Chordata</taxon>
        <taxon>Craniata</taxon>
        <taxon>Vertebrata</taxon>
        <taxon>Euteleostomi</taxon>
        <taxon>Actinopterygii</taxon>
        <taxon>Neopterygii</taxon>
        <taxon>Teleostei</taxon>
        <taxon>Neoteleostei</taxon>
        <taxon>Acanthomorphata</taxon>
        <taxon>Ovalentaria</taxon>
        <taxon>Pomacentridae</taxon>
        <taxon>Acanthochromis</taxon>
    </lineage>
</organism>
<dbReference type="Pfam" id="PF00581">
    <property type="entry name" value="Rhodanese"/>
    <property type="match status" value="2"/>
</dbReference>
<dbReference type="SMART" id="SM00450">
    <property type="entry name" value="RHOD"/>
    <property type="match status" value="2"/>
</dbReference>
<evidence type="ECO:0000313" key="4">
    <source>
        <dbReference type="Ensembl" id="ENSAPOP00000001296.1"/>
    </source>
</evidence>
<accession>A0A3Q1EB91</accession>
<sequence>MAAQTRALVSTKWLINAVRTNQVGPKLRVLDASVYLPYLKRDAKAEFAQRHIPGASFFDLDACSDRSSGLDLMFMLPDSTGFSRYVGELGVSNDTHVVVYDGSDFGSFSAPRVWWMFRLFGHSSVSVLDGGMRGWMADGGPLTAESSRPERTDFRATLNRSWVKTYEEILENIRTKRVQVVDARVEGRFRGTEPEPRDELLQTSIMSVQTPALVSTQWLINAVKTNQVGPKLRILDATWFLPIMKRDAQAEFAQQHIPGASYFDIDACSDRSSGLDLMFMLPEPSSFSRYVSERGISNDTHVVVYDFDSFTAYRVWWMFRVFGHSSVSVLDGGMRGWMADGGPLTAESSRPERTDFRATLNRSWVKTYEEILENIRTKRVQVV</sequence>
<reference evidence="4" key="1">
    <citation type="submission" date="2025-08" db="UniProtKB">
        <authorList>
            <consortium name="Ensembl"/>
        </authorList>
    </citation>
    <scope>IDENTIFICATION</scope>
</reference>
<keyword evidence="2" id="KW-0677">Repeat</keyword>
<dbReference type="FunFam" id="3.40.250.10:FF:000008">
    <property type="entry name" value="Sulfurtransferase"/>
    <property type="match status" value="2"/>
</dbReference>
<keyword evidence="1" id="KW-0808">Transferase</keyword>
<dbReference type="Gene3D" id="3.40.250.10">
    <property type="entry name" value="Rhodanese-like domain"/>
    <property type="match status" value="3"/>
</dbReference>
<dbReference type="AlphaFoldDB" id="A0A3Q1EB91"/>
<reference evidence="4" key="2">
    <citation type="submission" date="2025-09" db="UniProtKB">
        <authorList>
            <consortium name="Ensembl"/>
        </authorList>
    </citation>
    <scope>IDENTIFICATION</scope>
</reference>
<dbReference type="InterPro" id="IPR001763">
    <property type="entry name" value="Rhodanese-like_dom"/>
</dbReference>
<dbReference type="GO" id="GO:0004792">
    <property type="term" value="F:thiosulfate-cyanide sulfurtransferase activity"/>
    <property type="evidence" value="ECO:0007669"/>
    <property type="project" value="InterPro"/>
</dbReference>
<dbReference type="InterPro" id="IPR001307">
    <property type="entry name" value="Thiosulphate_STrfase_CS"/>
</dbReference>
<evidence type="ECO:0000259" key="3">
    <source>
        <dbReference type="PROSITE" id="PS50206"/>
    </source>
</evidence>
<dbReference type="SUPFAM" id="SSF52821">
    <property type="entry name" value="Rhodanese/Cell cycle control phosphatase"/>
    <property type="match status" value="2"/>
</dbReference>
<dbReference type="GO" id="GO:0005739">
    <property type="term" value="C:mitochondrion"/>
    <property type="evidence" value="ECO:0007669"/>
    <property type="project" value="TreeGrafter"/>
</dbReference>
<dbReference type="PROSITE" id="PS50206">
    <property type="entry name" value="RHODANESE_3"/>
    <property type="match status" value="2"/>
</dbReference>
<dbReference type="PANTHER" id="PTHR11364">
    <property type="entry name" value="THIOSULFATE SULFERTANSFERASE"/>
    <property type="match status" value="1"/>
</dbReference>
<dbReference type="InParanoid" id="A0A3Q1EB91"/>
<protein>
    <submittedName>
        <fullName evidence="4">Thiosulfate sulfurtransferase</fullName>
    </submittedName>
</protein>
<dbReference type="STRING" id="80966.ENSAPOP00000001296"/>
<feature type="domain" description="Rhodanese" evidence="3">
    <location>
        <begin position="228"/>
        <end position="346"/>
    </location>
</feature>
<dbReference type="GeneTree" id="ENSGT00510000046773"/>
<keyword evidence="5" id="KW-1185">Reference proteome</keyword>
<dbReference type="PROSITE" id="PS00380">
    <property type="entry name" value="RHODANESE_1"/>
    <property type="match status" value="2"/>
</dbReference>
<feature type="domain" description="Rhodanese" evidence="3">
    <location>
        <begin position="23"/>
        <end position="144"/>
    </location>
</feature>
<evidence type="ECO:0000256" key="2">
    <source>
        <dbReference type="ARBA" id="ARBA00022737"/>
    </source>
</evidence>
<dbReference type="InterPro" id="IPR036873">
    <property type="entry name" value="Rhodanese-like_dom_sf"/>
</dbReference>
<dbReference type="CDD" id="cd01448">
    <property type="entry name" value="TST_Repeat_1"/>
    <property type="match status" value="2"/>
</dbReference>
<dbReference type="Proteomes" id="UP000257200">
    <property type="component" value="Unplaced"/>
</dbReference>
<evidence type="ECO:0000313" key="5">
    <source>
        <dbReference type="Proteomes" id="UP000257200"/>
    </source>
</evidence>
<proteinExistence type="predicted"/>
<dbReference type="InterPro" id="IPR045078">
    <property type="entry name" value="TST/MPST-like"/>
</dbReference>
<name>A0A3Q1EB91_9TELE</name>
<dbReference type="PANTHER" id="PTHR11364:SF27">
    <property type="entry name" value="SULFURTRANSFERASE"/>
    <property type="match status" value="1"/>
</dbReference>
<evidence type="ECO:0000256" key="1">
    <source>
        <dbReference type="ARBA" id="ARBA00022679"/>
    </source>
</evidence>